<feature type="region of interest" description="Disordered" evidence="2">
    <location>
        <begin position="658"/>
        <end position="694"/>
    </location>
</feature>
<protein>
    <submittedName>
        <fullName evidence="5">Ataxin-2-like isoform X1</fullName>
    </submittedName>
</protein>
<feature type="region of interest" description="Disordered" evidence="2">
    <location>
        <begin position="1"/>
        <end position="38"/>
    </location>
</feature>
<feature type="compositionally biased region" description="Pro residues" evidence="2">
    <location>
        <begin position="427"/>
        <end position="438"/>
    </location>
</feature>
<dbReference type="InterPro" id="IPR009818">
    <property type="entry name" value="PAM2_motif"/>
</dbReference>
<feature type="compositionally biased region" description="Basic and acidic residues" evidence="2">
    <location>
        <begin position="238"/>
        <end position="253"/>
    </location>
</feature>
<feature type="compositionally biased region" description="Basic and acidic residues" evidence="2">
    <location>
        <begin position="284"/>
        <end position="302"/>
    </location>
</feature>
<feature type="region of interest" description="Disordered" evidence="2">
    <location>
        <begin position="1173"/>
        <end position="1192"/>
    </location>
</feature>
<dbReference type="KEGG" id="pmrn:116950060"/>
<evidence type="ECO:0000256" key="2">
    <source>
        <dbReference type="SAM" id="MobiDB-lite"/>
    </source>
</evidence>
<feature type="domain" description="LsmAD" evidence="3">
    <location>
        <begin position="189"/>
        <end position="258"/>
    </location>
</feature>
<feature type="compositionally biased region" description="Low complexity" evidence="2">
    <location>
        <begin position="614"/>
        <end position="630"/>
    </location>
</feature>
<feature type="region of interest" description="Disordered" evidence="2">
    <location>
        <begin position="712"/>
        <end position="892"/>
    </location>
</feature>
<feature type="compositionally biased region" description="Gly residues" evidence="2">
    <location>
        <begin position="473"/>
        <end position="482"/>
    </location>
</feature>
<feature type="region of interest" description="Disordered" evidence="2">
    <location>
        <begin position="197"/>
        <end position="631"/>
    </location>
</feature>
<accession>A0AAJ7TSN6</accession>
<dbReference type="InterPro" id="IPR009604">
    <property type="entry name" value="LsmAD_domain"/>
</dbReference>
<dbReference type="Pfam" id="PF06741">
    <property type="entry name" value="LsmAD"/>
    <property type="match status" value="1"/>
</dbReference>
<feature type="compositionally biased region" description="Pro residues" evidence="2">
    <location>
        <begin position="879"/>
        <end position="888"/>
    </location>
</feature>
<dbReference type="PANTHER" id="PTHR12854:SF7">
    <property type="entry name" value="ATAXIN-2 HOMOLOG"/>
    <property type="match status" value="1"/>
</dbReference>
<feature type="compositionally biased region" description="Low complexity" evidence="2">
    <location>
        <begin position="524"/>
        <end position="536"/>
    </location>
</feature>
<feature type="compositionally biased region" description="Polar residues" evidence="2">
    <location>
        <begin position="845"/>
        <end position="856"/>
    </location>
</feature>
<feature type="compositionally biased region" description="Polar residues" evidence="2">
    <location>
        <begin position="220"/>
        <end position="236"/>
    </location>
</feature>
<gene>
    <name evidence="5" type="primary">LOC116950060</name>
</gene>
<dbReference type="PANTHER" id="PTHR12854">
    <property type="entry name" value="ATAXIN 2-RELATED"/>
    <property type="match status" value="1"/>
</dbReference>
<evidence type="ECO:0000259" key="3">
    <source>
        <dbReference type="SMART" id="SM01272"/>
    </source>
</evidence>
<dbReference type="Proteomes" id="UP001318040">
    <property type="component" value="Chromosome 38"/>
</dbReference>
<dbReference type="InterPro" id="IPR045117">
    <property type="entry name" value="ATXN2-like"/>
</dbReference>
<dbReference type="RefSeq" id="XP_032823360.1">
    <property type="nucleotide sequence ID" value="XM_032967469.1"/>
</dbReference>
<dbReference type="GO" id="GO:0003729">
    <property type="term" value="F:mRNA binding"/>
    <property type="evidence" value="ECO:0007669"/>
    <property type="project" value="TreeGrafter"/>
</dbReference>
<dbReference type="AlphaFoldDB" id="A0AAJ7TSN6"/>
<dbReference type="SMART" id="SM01272">
    <property type="entry name" value="LsmAD"/>
    <property type="match status" value="1"/>
</dbReference>
<dbReference type="GO" id="GO:0010494">
    <property type="term" value="C:cytoplasmic stress granule"/>
    <property type="evidence" value="ECO:0007669"/>
    <property type="project" value="TreeGrafter"/>
</dbReference>
<sequence>MKPASATASSRKAGTSRPTPGRGRGNKGPSHSPTYEGVYNNPRMVHVLTSVVGAKCELKVKNGKVYDGIFKTFSPRLELVLDAVHLKSQDSTEVAPRQSDIRPSVVFHHPDVVLLHFRDVDLNFAARVSSDTDNFTDAGISGKLNGEHKERELEPWMGGDNNNDDVALDTDMSNGWDATEMFRCNEEVYGVKSTYDHSLSNYTTPLERDESEEFMRRQARATQLAQEIESNPSYRSRVSLENDEGRTEEERFSAVHRNAPPQGGERQPYRSRVVLPANAGADGEDGRADEERYPLPPRERQPYRSTRNPNESDDCRQDDDRYGSRSDRPGDRDSPGFNHRDVKFMGQRHRDMARGGMRPGQSRGGRPGPAPHHSPRGSPYHPHSYPHPDPITSPGPVLNGGVSLPAPCPSPSRLPVRYPAGVNSLPPRAPTPSRPPSHPSAAVYGPPPPPKRGPTEGARMSPKAQRPARSLRGMGGRGGGGTTPPMAGDPGPHVGLHAGPHVGHHGPPANTDLPVPSQQGPSRGGASWSAVVSGGATNRTSPKSYRPRSPKTGSQPPSGPAPSAPQGTVTGVPYPPPPSQGVPSAPTGTATPTSPPRTGPSAPSVQESSHIQTVPSSALPSSAAPSAVPVRFEGTGPEVKEAKLLEQRVVAVSAAVSKENVRPPEQACSNPQAAFSKPPPKVVPAPLMHQDHDKSRIQVKKELKEFQTKFILQSSTETEVDAALRDKSQQPGLPLASEAKSQQQQQQQQHPPQPQQQLPPQPQQHPPPPGIPSIDPSACVETGNPSGLARSAEGVKAVSMGPPGSATEDKEGKVVPGATPGSLASGSVSDKMDGEEGDRTGDGMNDNSVKKSTLNPNAKEFVLNPSAKPFVPMTKPATTPTPPRPQTQPSPSVLVQPIPGTPVYSQQPTQYLHFPHTIPPGMQVFHQGGSLYQYQLPHSVPVNQNKPYRTGSVSSQRGEQHHPPPTVMVPAPTANAAGPPLISPSPYTSYIQYQPQLVQYPSQPTAVYGPVIQGNTRLMAGAGHGQPSLVSSAQQYQQAEQQHPQTVYMSGPVPQSYQHGPMHPHHPQHPQPPATPTGQQPGRQHPGAPSPAQHPSGQPPPHMGNPQGQSIYHAALTPTPPSLTPGPSPQSPQTSYPPSQQPVYALHPQSMGHQYAGHPPPPPHMILQQAHMQAGMGGGHPQHAHPTHPSHPTQVMLMQANQHGGHGAPPSIPVSSTTHYAYMPHPQVAHHQQPQMQYPPSQ</sequence>
<reference evidence="5" key="1">
    <citation type="submission" date="2025-08" db="UniProtKB">
        <authorList>
            <consortium name="RefSeq"/>
        </authorList>
    </citation>
    <scope>IDENTIFICATION</scope>
    <source>
        <tissue evidence="5">Sperm</tissue>
    </source>
</reference>
<organism evidence="4 5">
    <name type="scientific">Petromyzon marinus</name>
    <name type="common">Sea lamprey</name>
    <dbReference type="NCBI Taxonomy" id="7757"/>
    <lineage>
        <taxon>Eukaryota</taxon>
        <taxon>Metazoa</taxon>
        <taxon>Chordata</taxon>
        <taxon>Craniata</taxon>
        <taxon>Vertebrata</taxon>
        <taxon>Cyclostomata</taxon>
        <taxon>Hyperoartia</taxon>
        <taxon>Petromyzontiformes</taxon>
        <taxon>Petromyzontidae</taxon>
        <taxon>Petromyzon</taxon>
    </lineage>
</organism>
<evidence type="ECO:0000256" key="1">
    <source>
        <dbReference type="ARBA" id="ARBA00007503"/>
    </source>
</evidence>
<evidence type="ECO:0000313" key="5">
    <source>
        <dbReference type="RefSeq" id="XP_032823360.1"/>
    </source>
</evidence>
<dbReference type="GO" id="GO:0034063">
    <property type="term" value="P:stress granule assembly"/>
    <property type="evidence" value="ECO:0007669"/>
    <property type="project" value="TreeGrafter"/>
</dbReference>
<feature type="compositionally biased region" description="Low complexity" evidence="2">
    <location>
        <begin position="1034"/>
        <end position="1045"/>
    </location>
</feature>
<feature type="compositionally biased region" description="Pro residues" evidence="2">
    <location>
        <begin position="751"/>
        <end position="771"/>
    </location>
</feature>
<comment type="similarity">
    <text evidence="1">Belongs to the ataxin-2 family.</text>
</comment>
<feature type="region of interest" description="Disordered" evidence="2">
    <location>
        <begin position="1019"/>
        <end position="1145"/>
    </location>
</feature>
<feature type="compositionally biased region" description="Basic and acidic residues" evidence="2">
    <location>
        <begin position="830"/>
        <end position="841"/>
    </location>
</feature>
<dbReference type="InterPro" id="IPR025852">
    <property type="entry name" value="SM_dom_ATX"/>
</dbReference>
<feature type="compositionally biased region" description="Basic and acidic residues" evidence="2">
    <location>
        <begin position="313"/>
        <end position="353"/>
    </location>
</feature>
<keyword evidence="4" id="KW-1185">Reference proteome</keyword>
<feature type="compositionally biased region" description="Polar residues" evidence="2">
    <location>
        <begin position="1"/>
        <end position="13"/>
    </location>
</feature>
<name>A0AAJ7TSN6_PETMA</name>
<feature type="compositionally biased region" description="Low complexity" evidence="2">
    <location>
        <begin position="1131"/>
        <end position="1142"/>
    </location>
</feature>
<proteinExistence type="inferred from homology"/>
<feature type="compositionally biased region" description="Low complexity" evidence="2">
    <location>
        <begin position="581"/>
        <end position="592"/>
    </location>
</feature>
<dbReference type="Pfam" id="PF14438">
    <property type="entry name" value="SM-ATX"/>
    <property type="match status" value="1"/>
</dbReference>
<feature type="compositionally biased region" description="Low complexity" evidence="2">
    <location>
        <begin position="483"/>
        <end position="509"/>
    </location>
</feature>
<evidence type="ECO:0000313" key="4">
    <source>
        <dbReference type="Proteomes" id="UP001318040"/>
    </source>
</evidence>
<dbReference type="Pfam" id="PF07145">
    <property type="entry name" value="PAM2"/>
    <property type="match status" value="1"/>
</dbReference>
<feature type="compositionally biased region" description="Pro residues" evidence="2">
    <location>
        <begin position="1118"/>
        <end position="1130"/>
    </location>
</feature>